<proteinExistence type="predicted"/>
<dbReference type="AlphaFoldDB" id="A0A382H0N6"/>
<sequence>VGLSLRSLDHIDDLAFKLNFKVISITIELS</sequence>
<evidence type="ECO:0000313" key="1">
    <source>
        <dbReference type="EMBL" id="SVB80886.1"/>
    </source>
</evidence>
<dbReference type="EMBL" id="UINC01058527">
    <property type="protein sequence ID" value="SVB80886.1"/>
    <property type="molecule type" value="Genomic_DNA"/>
</dbReference>
<name>A0A382H0N6_9ZZZZ</name>
<protein>
    <submittedName>
        <fullName evidence="1">Uncharacterized protein</fullName>
    </submittedName>
</protein>
<organism evidence="1">
    <name type="scientific">marine metagenome</name>
    <dbReference type="NCBI Taxonomy" id="408172"/>
    <lineage>
        <taxon>unclassified sequences</taxon>
        <taxon>metagenomes</taxon>
        <taxon>ecological metagenomes</taxon>
    </lineage>
</organism>
<feature type="non-terminal residue" evidence="1">
    <location>
        <position position="1"/>
    </location>
</feature>
<reference evidence="1" key="1">
    <citation type="submission" date="2018-05" db="EMBL/GenBank/DDBJ databases">
        <authorList>
            <person name="Lanie J.A."/>
            <person name="Ng W.-L."/>
            <person name="Kazmierczak K.M."/>
            <person name="Andrzejewski T.M."/>
            <person name="Davidsen T.M."/>
            <person name="Wayne K.J."/>
            <person name="Tettelin H."/>
            <person name="Glass J.I."/>
            <person name="Rusch D."/>
            <person name="Podicherti R."/>
            <person name="Tsui H.-C.T."/>
            <person name="Winkler M.E."/>
        </authorList>
    </citation>
    <scope>NUCLEOTIDE SEQUENCE</scope>
</reference>
<accession>A0A382H0N6</accession>
<gene>
    <name evidence="1" type="ORF">METZ01_LOCUS233740</name>
</gene>